<proteinExistence type="inferred from homology"/>
<accession>A0A4R3YRI4</accession>
<name>A0A4R3YRI4_9GAMM</name>
<dbReference type="Pfam" id="PF04077">
    <property type="entry name" value="DsrH"/>
    <property type="match status" value="1"/>
</dbReference>
<dbReference type="SUPFAM" id="SSF75169">
    <property type="entry name" value="DsrEFH-like"/>
    <property type="match status" value="1"/>
</dbReference>
<dbReference type="InterPro" id="IPR007215">
    <property type="entry name" value="Sulphur_relay_TusB/DsrH"/>
</dbReference>
<evidence type="ECO:0000313" key="5">
    <source>
        <dbReference type="Proteomes" id="UP000295719"/>
    </source>
</evidence>
<gene>
    <name evidence="3" type="primary">tusB</name>
    <name evidence="4" type="ORF">EDC52_1085</name>
</gene>
<comment type="caution">
    <text evidence="4">The sequence shown here is derived from an EMBL/GenBank/DDBJ whole genome shotgun (WGS) entry which is preliminary data.</text>
</comment>
<comment type="similarity">
    <text evidence="3">Belongs to the DsrH/TusB family.</text>
</comment>
<dbReference type="NCBIfam" id="NF010035">
    <property type="entry name" value="PRK13510.1"/>
    <property type="match status" value="1"/>
</dbReference>
<dbReference type="InterPro" id="IPR023526">
    <property type="entry name" value="Sulphur_relay_TusB"/>
</dbReference>
<keyword evidence="5" id="KW-1185">Reference proteome</keyword>
<dbReference type="PANTHER" id="PTHR37526:SF1">
    <property type="entry name" value="PROTEIN TUSB"/>
    <property type="match status" value="1"/>
</dbReference>
<dbReference type="RefSeq" id="WP_131866333.1">
    <property type="nucleotide sequence ID" value="NZ_SMCR01000008.1"/>
</dbReference>
<comment type="function">
    <text evidence="3">Part of a sulfur-relay system required for 2-thiolation of 5-methylaminomethyl-2-thiouridine (mnm(5)s(2)U) at tRNA wobble positions.</text>
</comment>
<organism evidence="4 5">
    <name type="scientific">Biostraticola tofi</name>
    <dbReference type="NCBI Taxonomy" id="466109"/>
    <lineage>
        <taxon>Bacteria</taxon>
        <taxon>Pseudomonadati</taxon>
        <taxon>Pseudomonadota</taxon>
        <taxon>Gammaproteobacteria</taxon>
        <taxon>Enterobacterales</taxon>
        <taxon>Bruguierivoracaceae</taxon>
        <taxon>Biostraticola</taxon>
    </lineage>
</organism>
<dbReference type="GO" id="GO:1990228">
    <property type="term" value="C:sulfurtransferase complex"/>
    <property type="evidence" value="ECO:0007669"/>
    <property type="project" value="TreeGrafter"/>
</dbReference>
<dbReference type="AlphaFoldDB" id="A0A4R3YRI4"/>
<dbReference type="EMBL" id="SMCR01000008">
    <property type="protein sequence ID" value="TCV93623.1"/>
    <property type="molecule type" value="Genomic_DNA"/>
</dbReference>
<comment type="subcellular location">
    <subcellularLocation>
        <location evidence="3">Cytoplasm</location>
    </subcellularLocation>
</comment>
<dbReference type="NCBIfam" id="TIGR03011">
    <property type="entry name" value="sulf_tusB_dsrH"/>
    <property type="match status" value="1"/>
</dbReference>
<evidence type="ECO:0000256" key="2">
    <source>
        <dbReference type="ARBA" id="ARBA00022694"/>
    </source>
</evidence>
<keyword evidence="1 3" id="KW-0963">Cytoplasm</keyword>
<dbReference type="PANTHER" id="PTHR37526">
    <property type="entry name" value="PROTEIN TUSB"/>
    <property type="match status" value="1"/>
</dbReference>
<reference evidence="4 5" key="1">
    <citation type="submission" date="2019-03" db="EMBL/GenBank/DDBJ databases">
        <title>Genomic Encyclopedia of Type Strains, Phase IV (KMG-IV): sequencing the most valuable type-strain genomes for metagenomic binning, comparative biology and taxonomic classification.</title>
        <authorList>
            <person name="Goeker M."/>
        </authorList>
    </citation>
    <scope>NUCLEOTIDE SEQUENCE [LARGE SCALE GENOMIC DNA]</scope>
    <source>
        <strain evidence="4 5">DSM 19580</strain>
    </source>
</reference>
<comment type="subunit">
    <text evidence="3">Heterohexamer, formed by a dimer of trimers. The hexameric TusBCD complex contains 2 copies each of TusB, TusC and TusD. The TusBCD complex interacts with TusE.</text>
</comment>
<evidence type="ECO:0000313" key="4">
    <source>
        <dbReference type="EMBL" id="TCV93623.1"/>
    </source>
</evidence>
<protein>
    <recommendedName>
        <fullName evidence="3">Protein TusB</fullName>
    </recommendedName>
    <alternativeName>
        <fullName evidence="3">tRNA 2-thiouridine synthesizing protein B</fullName>
    </alternativeName>
</protein>
<sequence>MLHTLRLSPFQCSLEPLLRIVAEGDDLLLIQDGVMAGLKDCAALAQLCQTPLGLYALKNDVEARGLAAHFSDNVALVSYNEFVELTVKHRQQMAW</sequence>
<dbReference type="HAMAP" id="MF_01564">
    <property type="entry name" value="Thiourid_synth_B"/>
    <property type="match status" value="1"/>
</dbReference>
<evidence type="ECO:0000256" key="1">
    <source>
        <dbReference type="ARBA" id="ARBA00022490"/>
    </source>
</evidence>
<dbReference type="GO" id="GO:0002143">
    <property type="term" value="P:tRNA wobble position uridine thiolation"/>
    <property type="evidence" value="ECO:0007669"/>
    <property type="project" value="InterPro"/>
</dbReference>
<dbReference type="Gene3D" id="3.40.1260.10">
    <property type="entry name" value="DsrEFH-like"/>
    <property type="match status" value="1"/>
</dbReference>
<evidence type="ECO:0000256" key="3">
    <source>
        <dbReference type="HAMAP-Rule" id="MF_01564"/>
    </source>
</evidence>
<keyword evidence="2 3" id="KW-0819">tRNA processing</keyword>
<dbReference type="InterPro" id="IPR027396">
    <property type="entry name" value="DsrEFH-like"/>
</dbReference>
<dbReference type="OrthoDB" id="9795117at2"/>
<dbReference type="Proteomes" id="UP000295719">
    <property type="component" value="Unassembled WGS sequence"/>
</dbReference>